<reference evidence="1 2" key="1">
    <citation type="submission" date="2021-12" db="EMBL/GenBank/DDBJ databases">
        <title>Genome sequencing of bacteria with rrn-lacking chromosome and rrn-plasmid.</title>
        <authorList>
            <person name="Anda M."/>
            <person name="Iwasaki W."/>
        </authorList>
    </citation>
    <scope>NUCLEOTIDE SEQUENCE [LARGE SCALE GENOMIC DNA]</scope>
    <source>
        <strain evidence="1 2">NBRC 15940</strain>
    </source>
</reference>
<comment type="caution">
    <text evidence="1">The sequence shown here is derived from an EMBL/GenBank/DDBJ whole genome shotgun (WGS) entry which is preliminary data.</text>
</comment>
<dbReference type="EMBL" id="BQKE01000003">
    <property type="protein sequence ID" value="GJM63905.1"/>
    <property type="molecule type" value="Genomic_DNA"/>
</dbReference>
<gene>
    <name evidence="1" type="ORF">PEDI_44570</name>
</gene>
<organism evidence="1 2">
    <name type="scientific">Persicobacter diffluens</name>
    <dbReference type="NCBI Taxonomy" id="981"/>
    <lineage>
        <taxon>Bacteria</taxon>
        <taxon>Pseudomonadati</taxon>
        <taxon>Bacteroidota</taxon>
        <taxon>Cytophagia</taxon>
        <taxon>Cytophagales</taxon>
        <taxon>Persicobacteraceae</taxon>
        <taxon>Persicobacter</taxon>
    </lineage>
</organism>
<evidence type="ECO:0000313" key="1">
    <source>
        <dbReference type="EMBL" id="GJM63905.1"/>
    </source>
</evidence>
<sequence length="184" mass="21214">MKKIFLSITALAAALTACTSEMEHPNPENGITYYIRLEQENFLKNNQYRFSYPEEESDDPEDSIVYNREYRYDIELTTENGRTFQWNNMQYLSGNTEDHLEGWGIHLDESPFTSPITHLKVIKVADTLWHYPNQEIVPVIDQAIAGIQPPVNAPQWIDLLVEEVNHEDVTNQGTTKYYSVASGK</sequence>
<name>A0AAN4W4H8_9BACT</name>
<keyword evidence="2" id="KW-1185">Reference proteome</keyword>
<evidence type="ECO:0000313" key="2">
    <source>
        <dbReference type="Proteomes" id="UP001310022"/>
    </source>
</evidence>
<dbReference type="Proteomes" id="UP001310022">
    <property type="component" value="Unassembled WGS sequence"/>
</dbReference>
<dbReference type="PROSITE" id="PS51257">
    <property type="entry name" value="PROKAR_LIPOPROTEIN"/>
    <property type="match status" value="1"/>
</dbReference>
<accession>A0AAN4W4H8</accession>
<proteinExistence type="predicted"/>
<protein>
    <submittedName>
        <fullName evidence="1">Uncharacterized protein</fullName>
    </submittedName>
</protein>
<dbReference type="RefSeq" id="WP_338239000.1">
    <property type="nucleotide sequence ID" value="NZ_BQKE01000003.1"/>
</dbReference>
<dbReference type="AlphaFoldDB" id="A0AAN4W4H8"/>